<sequence length="238" mass="27248">MQSSVTFGDTTNFYGTTTIDPNPLTEDEKQILTRFFKPEYLPKVIEFAENSPTFRRRRLFKMLDFASGNRPVYEPLTSPRNDLAFNQNGGFGLTWSFSGHRSSRKTSPNRFASPGITENGIFGYPSTRKQFGKTMPTKTISHAHFIVDRYVRPEKSDDVLRVSDEFSGLLQELEKHVDRKAGISSSSTQPVISFSSRNIQTAGSPRRQRTIRLDDPTMKELYKSDSRWSPRSTRTRPF</sequence>
<organism evidence="2 3">
    <name type="scientific">Tritrichomonas musculus</name>
    <dbReference type="NCBI Taxonomy" id="1915356"/>
    <lineage>
        <taxon>Eukaryota</taxon>
        <taxon>Metamonada</taxon>
        <taxon>Parabasalia</taxon>
        <taxon>Tritrichomonadida</taxon>
        <taxon>Tritrichomonadidae</taxon>
        <taxon>Tritrichomonas</taxon>
    </lineage>
</organism>
<evidence type="ECO:0000256" key="1">
    <source>
        <dbReference type="SAM" id="MobiDB-lite"/>
    </source>
</evidence>
<dbReference type="EMBL" id="JAPFFF010000001">
    <property type="protein sequence ID" value="KAK8899643.1"/>
    <property type="molecule type" value="Genomic_DNA"/>
</dbReference>
<evidence type="ECO:0000313" key="2">
    <source>
        <dbReference type="EMBL" id="KAK8899643.1"/>
    </source>
</evidence>
<keyword evidence="3" id="KW-1185">Reference proteome</keyword>
<gene>
    <name evidence="2" type="ORF">M9Y10_001960</name>
</gene>
<evidence type="ECO:0000313" key="3">
    <source>
        <dbReference type="Proteomes" id="UP001470230"/>
    </source>
</evidence>
<protein>
    <submittedName>
        <fullName evidence="2">Uncharacterized protein</fullName>
    </submittedName>
</protein>
<proteinExistence type="predicted"/>
<feature type="compositionally biased region" description="Polar residues" evidence="1">
    <location>
        <begin position="183"/>
        <end position="203"/>
    </location>
</feature>
<dbReference type="Proteomes" id="UP001470230">
    <property type="component" value="Unassembled WGS sequence"/>
</dbReference>
<feature type="region of interest" description="Disordered" evidence="1">
    <location>
        <begin position="178"/>
        <end position="217"/>
    </location>
</feature>
<name>A0ABR2L9C1_9EUKA</name>
<reference evidence="2 3" key="1">
    <citation type="submission" date="2024-04" db="EMBL/GenBank/DDBJ databases">
        <title>Tritrichomonas musculus Genome.</title>
        <authorList>
            <person name="Alves-Ferreira E."/>
            <person name="Grigg M."/>
            <person name="Lorenzi H."/>
            <person name="Galac M."/>
        </authorList>
    </citation>
    <scope>NUCLEOTIDE SEQUENCE [LARGE SCALE GENOMIC DNA]</scope>
    <source>
        <strain evidence="2 3">EAF2021</strain>
    </source>
</reference>
<accession>A0ABR2L9C1</accession>
<comment type="caution">
    <text evidence="2">The sequence shown here is derived from an EMBL/GenBank/DDBJ whole genome shotgun (WGS) entry which is preliminary data.</text>
</comment>